<protein>
    <recommendedName>
        <fullName evidence="2">SMP-30/Gluconolactonase/LRE-like region domain-containing protein</fullName>
    </recommendedName>
</protein>
<organism evidence="1">
    <name type="scientific">marine sediment metagenome</name>
    <dbReference type="NCBI Taxonomy" id="412755"/>
    <lineage>
        <taxon>unclassified sequences</taxon>
        <taxon>metagenomes</taxon>
        <taxon>ecological metagenomes</taxon>
    </lineage>
</organism>
<name>A0A0F9JI36_9ZZZZ</name>
<evidence type="ECO:0000313" key="1">
    <source>
        <dbReference type="EMBL" id="KKM05411.1"/>
    </source>
</evidence>
<sequence length="199" mass="21625">MTTIKRFNFSSDKQITAQKADNLLDFLWVAFAQNSDGNCIIEKGAKFYPTQTYFTLERAVTSVVGMDLDSSNLYVAYNDATLLGEIISKSNPLTSTTEISRGVIAEAPVDVLIDGTDLWFLLPGNLSGLNAQLLKYNTSGVLQETVDLTKSGLTVTNAKSMAVDSNSDIWITTYTSPATLVRVFELSGGTHDFAVTEIS</sequence>
<gene>
    <name evidence="1" type="ORF">LCGC14_1754360</name>
</gene>
<dbReference type="EMBL" id="LAZR01016231">
    <property type="protein sequence ID" value="KKM05411.1"/>
    <property type="molecule type" value="Genomic_DNA"/>
</dbReference>
<comment type="caution">
    <text evidence="1">The sequence shown here is derived from an EMBL/GenBank/DDBJ whole genome shotgun (WGS) entry which is preliminary data.</text>
</comment>
<evidence type="ECO:0008006" key="2">
    <source>
        <dbReference type="Google" id="ProtNLM"/>
    </source>
</evidence>
<reference evidence="1" key="1">
    <citation type="journal article" date="2015" name="Nature">
        <title>Complex archaea that bridge the gap between prokaryotes and eukaryotes.</title>
        <authorList>
            <person name="Spang A."/>
            <person name="Saw J.H."/>
            <person name="Jorgensen S.L."/>
            <person name="Zaremba-Niedzwiedzka K."/>
            <person name="Martijn J."/>
            <person name="Lind A.E."/>
            <person name="van Eijk R."/>
            <person name="Schleper C."/>
            <person name="Guy L."/>
            <person name="Ettema T.J."/>
        </authorList>
    </citation>
    <scope>NUCLEOTIDE SEQUENCE</scope>
</reference>
<accession>A0A0F9JI36</accession>
<proteinExistence type="predicted"/>
<dbReference type="AlphaFoldDB" id="A0A0F9JI36"/>